<keyword evidence="2" id="KW-1185">Reference proteome</keyword>
<gene>
    <name evidence="1" type="ORF">EPUS_08543</name>
</gene>
<dbReference type="GeneID" id="19243391"/>
<dbReference type="Proteomes" id="UP000019373">
    <property type="component" value="Unassembled WGS sequence"/>
</dbReference>
<dbReference type="SUPFAM" id="SSF53335">
    <property type="entry name" value="S-adenosyl-L-methionine-dependent methyltransferases"/>
    <property type="match status" value="1"/>
</dbReference>
<organism evidence="1 2">
    <name type="scientific">Endocarpon pusillum (strain Z07020 / HMAS-L-300199)</name>
    <name type="common">Lichen-forming fungus</name>
    <dbReference type="NCBI Taxonomy" id="1263415"/>
    <lineage>
        <taxon>Eukaryota</taxon>
        <taxon>Fungi</taxon>
        <taxon>Dikarya</taxon>
        <taxon>Ascomycota</taxon>
        <taxon>Pezizomycotina</taxon>
        <taxon>Eurotiomycetes</taxon>
        <taxon>Chaetothyriomycetidae</taxon>
        <taxon>Verrucariales</taxon>
        <taxon>Verrucariaceae</taxon>
        <taxon>Endocarpon</taxon>
    </lineage>
</organism>
<dbReference type="InterPro" id="IPR029063">
    <property type="entry name" value="SAM-dependent_MTases_sf"/>
</dbReference>
<name>U1HS89_ENDPU</name>
<sequence>MPEAEDHLPMHVHDLPQLYTKPSASVLLHTLDGLEQKPPSLSNVMQDRDGPLRQIYPNGLPGYLTSIISSSLHWIVDEDLKEQIWTAASARLSERSGRTAMPSMMRAFDVPVSKGPNARIQLAEPSLTSDNLGLKTWTSSVLLSRRLISLHRHVHQPHPRVLELGAGTGLVGIAAACCWAASVTLTDLPEILPNLQGNIDNNNKVMEACGGNAHGLPLDWADDTNCPEDDDGRYSIILAADPLYSSDHPKMLVETLQRWIGHTADARFIIELPLRDGYEQEREDLKTRLSDIGLEVAEEGYEHGAEDWENRVGEQAVGKYWWTVWCHRAPAPDA</sequence>
<dbReference type="OMA" id="CWWSIWG"/>
<proteinExistence type="predicted"/>
<dbReference type="PANTHER" id="PTHR14614">
    <property type="entry name" value="HEPATOCELLULAR CARCINOMA-ASSOCIATED ANTIGEN"/>
    <property type="match status" value="1"/>
</dbReference>
<dbReference type="CDD" id="cd02440">
    <property type="entry name" value="AdoMet_MTases"/>
    <property type="match status" value="1"/>
</dbReference>
<dbReference type="RefSeq" id="XP_007800944.1">
    <property type="nucleotide sequence ID" value="XM_007802753.1"/>
</dbReference>
<dbReference type="HOGENOM" id="CLU_049351_1_1_1"/>
<dbReference type="eggNOG" id="KOG2793">
    <property type="taxonomic scope" value="Eukaryota"/>
</dbReference>
<dbReference type="Pfam" id="PF10294">
    <property type="entry name" value="Methyltransf_16"/>
    <property type="match status" value="1"/>
</dbReference>
<evidence type="ECO:0000313" key="1">
    <source>
        <dbReference type="EMBL" id="ERF73400.1"/>
    </source>
</evidence>
<evidence type="ECO:0000313" key="2">
    <source>
        <dbReference type="Proteomes" id="UP000019373"/>
    </source>
</evidence>
<dbReference type="OrthoDB" id="433955at2759"/>
<reference evidence="2" key="1">
    <citation type="journal article" date="2014" name="BMC Genomics">
        <title>Genome characteristics reveal the impact of lichenization on lichen-forming fungus Endocarpon pusillum Hedwig (Verrucariales, Ascomycota).</title>
        <authorList>
            <person name="Wang Y.-Y."/>
            <person name="Liu B."/>
            <person name="Zhang X.-Y."/>
            <person name="Zhou Q.-M."/>
            <person name="Zhang T."/>
            <person name="Li H."/>
            <person name="Yu Y.-F."/>
            <person name="Zhang X.-L."/>
            <person name="Hao X.-Y."/>
            <person name="Wang M."/>
            <person name="Wang L."/>
            <person name="Wei J.-C."/>
        </authorList>
    </citation>
    <scope>NUCLEOTIDE SEQUENCE [LARGE SCALE GENOMIC DNA]</scope>
    <source>
        <strain evidence="2">Z07020 / HMAS-L-300199</strain>
    </source>
</reference>
<dbReference type="PANTHER" id="PTHR14614:SF156">
    <property type="entry name" value="PROTEIN-LYSINE N-METHYLTRANSFERASE EFM2"/>
    <property type="match status" value="1"/>
</dbReference>
<dbReference type="Gene3D" id="3.40.50.150">
    <property type="entry name" value="Vaccinia Virus protein VP39"/>
    <property type="match status" value="1"/>
</dbReference>
<dbReference type="GO" id="GO:0005829">
    <property type="term" value="C:cytosol"/>
    <property type="evidence" value="ECO:0007669"/>
    <property type="project" value="TreeGrafter"/>
</dbReference>
<dbReference type="GO" id="GO:0008757">
    <property type="term" value="F:S-adenosylmethionine-dependent methyltransferase activity"/>
    <property type="evidence" value="ECO:0007669"/>
    <property type="project" value="UniProtKB-ARBA"/>
</dbReference>
<dbReference type="EMBL" id="KE720952">
    <property type="protein sequence ID" value="ERF73400.1"/>
    <property type="molecule type" value="Genomic_DNA"/>
</dbReference>
<dbReference type="InterPro" id="IPR019410">
    <property type="entry name" value="Methyltransf_16"/>
</dbReference>
<dbReference type="AlphaFoldDB" id="U1HS89"/>
<protein>
    <recommendedName>
        <fullName evidence="3">Glucose-inducible SAM-dependent methyltransferase Rrg1</fullName>
    </recommendedName>
</protein>
<accession>U1HS89</accession>
<evidence type="ECO:0008006" key="3">
    <source>
        <dbReference type="Google" id="ProtNLM"/>
    </source>
</evidence>